<gene>
    <name evidence="2" type="ORF">AYBTSS11_LOCUS29357</name>
</gene>
<keyword evidence="3" id="KW-1185">Reference proteome</keyword>
<reference evidence="2" key="1">
    <citation type="submission" date="2023-10" db="EMBL/GenBank/DDBJ databases">
        <authorList>
            <person name="Domelevo Entfellner J.-B."/>
        </authorList>
    </citation>
    <scope>NUCLEOTIDE SEQUENCE</scope>
</reference>
<proteinExistence type="predicted"/>
<evidence type="ECO:0000313" key="3">
    <source>
        <dbReference type="Proteomes" id="UP001189624"/>
    </source>
</evidence>
<feature type="region of interest" description="Disordered" evidence="1">
    <location>
        <begin position="1"/>
        <end position="31"/>
    </location>
</feature>
<name>A0AA87B6U5_9FABA</name>
<sequence>MQKQEQWLATKLSSCSSPTKEANGGEYPIPHDIKKKTKSLLSLPIYPASPQLINSNITVFEKYVRKLVQSRRAIELSSTPTQKDMWLERQNKAHHCTLPHTRKARCS</sequence>
<dbReference type="Proteomes" id="UP001189624">
    <property type="component" value="Chromosome 10"/>
</dbReference>
<dbReference type="EMBL" id="OY731407">
    <property type="protein sequence ID" value="CAJ1977206.1"/>
    <property type="molecule type" value="Genomic_DNA"/>
</dbReference>
<organism evidence="2 3">
    <name type="scientific">Sphenostylis stenocarpa</name>
    <dbReference type="NCBI Taxonomy" id="92480"/>
    <lineage>
        <taxon>Eukaryota</taxon>
        <taxon>Viridiplantae</taxon>
        <taxon>Streptophyta</taxon>
        <taxon>Embryophyta</taxon>
        <taxon>Tracheophyta</taxon>
        <taxon>Spermatophyta</taxon>
        <taxon>Magnoliopsida</taxon>
        <taxon>eudicotyledons</taxon>
        <taxon>Gunneridae</taxon>
        <taxon>Pentapetalae</taxon>
        <taxon>rosids</taxon>
        <taxon>fabids</taxon>
        <taxon>Fabales</taxon>
        <taxon>Fabaceae</taxon>
        <taxon>Papilionoideae</taxon>
        <taxon>50 kb inversion clade</taxon>
        <taxon>NPAAA clade</taxon>
        <taxon>indigoferoid/millettioid clade</taxon>
        <taxon>Phaseoleae</taxon>
        <taxon>Sphenostylis</taxon>
    </lineage>
</organism>
<dbReference type="AlphaFoldDB" id="A0AA87B6U5"/>
<protein>
    <submittedName>
        <fullName evidence="2">Uncharacterized protein</fullName>
    </submittedName>
</protein>
<evidence type="ECO:0000256" key="1">
    <source>
        <dbReference type="SAM" id="MobiDB-lite"/>
    </source>
</evidence>
<feature type="compositionally biased region" description="Polar residues" evidence="1">
    <location>
        <begin position="1"/>
        <end position="20"/>
    </location>
</feature>
<evidence type="ECO:0000313" key="2">
    <source>
        <dbReference type="EMBL" id="CAJ1977206.1"/>
    </source>
</evidence>
<dbReference type="Gramene" id="rna-AYBTSS11_LOCUS29357">
    <property type="protein sequence ID" value="CAJ1977206.1"/>
    <property type="gene ID" value="gene-AYBTSS11_LOCUS29357"/>
</dbReference>
<accession>A0AA87B6U5</accession>